<reference evidence="2 3" key="1">
    <citation type="submission" date="2014-04" db="EMBL/GenBank/DDBJ databases">
        <authorList>
            <consortium name="DOE Joint Genome Institute"/>
            <person name="Kuo A."/>
            <person name="Martino E."/>
            <person name="Perotto S."/>
            <person name="Kohler A."/>
            <person name="Nagy L.G."/>
            <person name="Floudas D."/>
            <person name="Copeland A."/>
            <person name="Barry K.W."/>
            <person name="Cichocki N."/>
            <person name="Veneault-Fourrey C."/>
            <person name="LaButti K."/>
            <person name="Lindquist E.A."/>
            <person name="Lipzen A."/>
            <person name="Lundell T."/>
            <person name="Morin E."/>
            <person name="Murat C."/>
            <person name="Sun H."/>
            <person name="Tunlid A."/>
            <person name="Henrissat B."/>
            <person name="Grigoriev I.V."/>
            <person name="Hibbett D.S."/>
            <person name="Martin F."/>
            <person name="Nordberg H.P."/>
            <person name="Cantor M.N."/>
            <person name="Hua S.X."/>
        </authorList>
    </citation>
    <scope>NUCLEOTIDE SEQUENCE [LARGE SCALE GENOMIC DNA]</scope>
    <source>
        <strain evidence="2 3">Zn</strain>
    </source>
</reference>
<protein>
    <recommendedName>
        <fullName evidence="4">Orp1 like protein</fullName>
    </recommendedName>
</protein>
<feature type="compositionally biased region" description="Basic and acidic residues" evidence="1">
    <location>
        <begin position="672"/>
        <end position="683"/>
    </location>
</feature>
<feature type="compositionally biased region" description="Low complexity" evidence="1">
    <location>
        <begin position="304"/>
        <end position="317"/>
    </location>
</feature>
<dbReference type="Proteomes" id="UP000054321">
    <property type="component" value="Unassembled WGS sequence"/>
</dbReference>
<gene>
    <name evidence="2" type="ORF">OIDMADRAFT_142063</name>
</gene>
<organism evidence="2 3">
    <name type="scientific">Oidiodendron maius (strain Zn)</name>
    <dbReference type="NCBI Taxonomy" id="913774"/>
    <lineage>
        <taxon>Eukaryota</taxon>
        <taxon>Fungi</taxon>
        <taxon>Dikarya</taxon>
        <taxon>Ascomycota</taxon>
        <taxon>Pezizomycotina</taxon>
        <taxon>Leotiomycetes</taxon>
        <taxon>Leotiomycetes incertae sedis</taxon>
        <taxon>Myxotrichaceae</taxon>
        <taxon>Oidiodendron</taxon>
    </lineage>
</organism>
<dbReference type="STRING" id="913774.A0A0C3HW84"/>
<proteinExistence type="predicted"/>
<dbReference type="InParanoid" id="A0A0C3HW84"/>
<keyword evidence="3" id="KW-1185">Reference proteome</keyword>
<evidence type="ECO:0000256" key="1">
    <source>
        <dbReference type="SAM" id="MobiDB-lite"/>
    </source>
</evidence>
<feature type="region of interest" description="Disordered" evidence="1">
    <location>
        <begin position="288"/>
        <end position="326"/>
    </location>
</feature>
<feature type="compositionally biased region" description="Basic residues" evidence="1">
    <location>
        <begin position="534"/>
        <end position="547"/>
    </location>
</feature>
<evidence type="ECO:0000313" key="2">
    <source>
        <dbReference type="EMBL" id="KIN06502.1"/>
    </source>
</evidence>
<sequence>MDVTSLLNSGTDAAEQQEQRESSPTPPRNRTPWDADGYSLPLNTVTMQSHSTDAMIVSPQVTHLASVSIHTDDSRFDIKKRSDSSFGHKSFSSRSSMSSTSSSLHSTTHSRLSSLSTVNSCHQGQSVFTGNGLSFTAENNPQGLDVTLLDVTNDHSTAISPTNSLGTLALVAEQHLSVDRAEFLDRNPATLNTNSLNDISASSFLQGLSPSRPHSPSDAILIKRSITPAHHSNIREADLSAEHHSISINHLNTPLGRRNPSSFIRSHKRCVSAPDISATMNEYPIRKHSDIGPMAEPTPPSSQPPGSTSPTTSTYPAPDTPPSVTGDNEADAVVCMYIQNCDTGSQPRKAISHIFGRNKMCTRLIPSHVWVHYCRKHYQRSRYRNPKEYAKLQCDLVQQQIRRVHEWSVSNMKKGAPGVVQDWGLSVRKREKKRLDDLGGANRKRRAAMLEGNDEDETDNLELLGTTGSPIPATAVPDWLLALCGKGYSTHEILSIFNRLHTEILGDRMACFPDIEILPNIAVEQDEPGSPKSGAKRRARAMSHRRSQSLGVSMKSETNSPDRRLSGSSAGVSELTMDIWPGQKRRRADEQDADELERFLPKVSRSRMGEQPPETGRRIQHLVHRPVFANITENQADEEINIEAQQGDIHTRSSAPFHHTFPSDSSQRSGSHSKEARQQEHSFHQHGSRRLHGRSQSDVTTFNQGHMSSQQIISSRHCTDIQIRPSQEQEQSHQNNYTFLPPQNLGPVMRLQRLPISGHARHQSTPVAAYMPSNEPPDQFMEVHSGTHQALPDNNALHQPRQIYETQVTRDLYSARR</sequence>
<feature type="compositionally biased region" description="Polar residues" evidence="1">
    <location>
        <begin position="724"/>
        <end position="738"/>
    </location>
</feature>
<feature type="region of interest" description="Disordered" evidence="1">
    <location>
        <begin position="79"/>
        <end position="107"/>
    </location>
</feature>
<feature type="region of interest" description="Disordered" evidence="1">
    <location>
        <begin position="1"/>
        <end position="41"/>
    </location>
</feature>
<feature type="compositionally biased region" description="Polar residues" evidence="1">
    <location>
        <begin position="694"/>
        <end position="716"/>
    </location>
</feature>
<feature type="region of interest" description="Disordered" evidence="1">
    <location>
        <begin position="523"/>
        <end position="618"/>
    </location>
</feature>
<feature type="compositionally biased region" description="Basic residues" evidence="1">
    <location>
        <begin position="684"/>
        <end position="693"/>
    </location>
</feature>
<dbReference type="AlphaFoldDB" id="A0A0C3HW84"/>
<evidence type="ECO:0008006" key="4">
    <source>
        <dbReference type="Google" id="ProtNLM"/>
    </source>
</evidence>
<reference evidence="3" key="2">
    <citation type="submission" date="2015-01" db="EMBL/GenBank/DDBJ databases">
        <title>Evolutionary Origins and Diversification of the Mycorrhizal Mutualists.</title>
        <authorList>
            <consortium name="DOE Joint Genome Institute"/>
            <consortium name="Mycorrhizal Genomics Consortium"/>
            <person name="Kohler A."/>
            <person name="Kuo A."/>
            <person name="Nagy L.G."/>
            <person name="Floudas D."/>
            <person name="Copeland A."/>
            <person name="Barry K.W."/>
            <person name="Cichocki N."/>
            <person name="Veneault-Fourrey C."/>
            <person name="LaButti K."/>
            <person name="Lindquist E.A."/>
            <person name="Lipzen A."/>
            <person name="Lundell T."/>
            <person name="Morin E."/>
            <person name="Murat C."/>
            <person name="Riley R."/>
            <person name="Ohm R."/>
            <person name="Sun H."/>
            <person name="Tunlid A."/>
            <person name="Henrissat B."/>
            <person name="Grigoriev I.V."/>
            <person name="Hibbett D.S."/>
            <person name="Martin F."/>
        </authorList>
    </citation>
    <scope>NUCLEOTIDE SEQUENCE [LARGE SCALE GENOMIC DNA]</scope>
    <source>
        <strain evidence="3">Zn</strain>
    </source>
</reference>
<feature type="compositionally biased region" description="Polar residues" evidence="1">
    <location>
        <begin position="548"/>
        <end position="559"/>
    </location>
</feature>
<feature type="region of interest" description="Disordered" evidence="1">
    <location>
        <begin position="653"/>
        <end position="744"/>
    </location>
</feature>
<name>A0A0C3HW84_OIDMZ</name>
<feature type="compositionally biased region" description="Polar residues" evidence="1">
    <location>
        <begin position="1"/>
        <end position="16"/>
    </location>
</feature>
<feature type="compositionally biased region" description="Low complexity" evidence="1">
    <location>
        <begin position="84"/>
        <end position="107"/>
    </location>
</feature>
<dbReference type="EMBL" id="KN832871">
    <property type="protein sequence ID" value="KIN06502.1"/>
    <property type="molecule type" value="Genomic_DNA"/>
</dbReference>
<dbReference type="OrthoDB" id="4161595at2759"/>
<accession>A0A0C3HW84</accession>
<dbReference type="HOGENOM" id="CLU_015604_0_0_1"/>
<evidence type="ECO:0000313" key="3">
    <source>
        <dbReference type="Proteomes" id="UP000054321"/>
    </source>
</evidence>